<keyword evidence="8 10" id="KW-1133">Transmembrane helix</keyword>
<sequence length="196" mass="22216">MTRRSTRQRGLTLIELMVALTIFAILGVLSYRALAEISTSRARLEENFVRWRAIGRTLQRIDTDLLQAVSPADQRTTDTPTTNTAPAMILGRAASGGGPEFQFLRLDDTRGVRRVGFRLVDGHLEWLRWSGRDAIGQPTAEPLLDNVRDLRWRFLQKNIRLDAWPPSDRRNALPDAVILEIDLPDTGTITRMISLR</sequence>
<dbReference type="Gene3D" id="2.10.70.20">
    <property type="entry name" value="gspk-gspi-gspj complex like domains"/>
    <property type="match status" value="1"/>
</dbReference>
<comment type="similarity">
    <text evidence="2">Belongs to the GSP J family.</text>
</comment>
<evidence type="ECO:0000256" key="4">
    <source>
        <dbReference type="ARBA" id="ARBA00022475"/>
    </source>
</evidence>
<evidence type="ECO:0000256" key="5">
    <source>
        <dbReference type="ARBA" id="ARBA00022481"/>
    </source>
</evidence>
<comment type="subcellular location">
    <subcellularLocation>
        <location evidence="1">Cell inner membrane</location>
        <topology evidence="1">Single-pass membrane protein</topology>
    </subcellularLocation>
</comment>
<dbReference type="PANTHER" id="PTHR39583:SF2">
    <property type="entry name" value="TYPE II SECRETION SYSTEM PROTEIN J"/>
    <property type="match status" value="1"/>
</dbReference>
<evidence type="ECO:0000313" key="12">
    <source>
        <dbReference type="Proteomes" id="UP000389128"/>
    </source>
</evidence>
<evidence type="ECO:0000256" key="2">
    <source>
        <dbReference type="ARBA" id="ARBA00011084"/>
    </source>
</evidence>
<dbReference type="GO" id="GO:0015627">
    <property type="term" value="C:type II protein secretion system complex"/>
    <property type="evidence" value="ECO:0007669"/>
    <property type="project" value="InterPro"/>
</dbReference>
<feature type="transmembrane region" description="Helical" evidence="10">
    <location>
        <begin position="12"/>
        <end position="34"/>
    </location>
</feature>
<proteinExistence type="inferred from homology"/>
<keyword evidence="12" id="KW-1185">Reference proteome</keyword>
<comment type="caution">
    <text evidence="11">The sequence shown here is derived from an EMBL/GenBank/DDBJ whole genome shotgun (WGS) entry which is preliminary data.</text>
</comment>
<dbReference type="GO" id="GO:0005886">
    <property type="term" value="C:plasma membrane"/>
    <property type="evidence" value="ECO:0007669"/>
    <property type="project" value="UniProtKB-SubCell"/>
</dbReference>
<dbReference type="GO" id="GO:0015628">
    <property type="term" value="P:protein secretion by the type II secretion system"/>
    <property type="evidence" value="ECO:0007669"/>
    <property type="project" value="InterPro"/>
</dbReference>
<keyword evidence="7 10" id="KW-0812">Transmembrane</keyword>
<evidence type="ECO:0000256" key="7">
    <source>
        <dbReference type="ARBA" id="ARBA00022692"/>
    </source>
</evidence>
<dbReference type="PANTHER" id="PTHR39583">
    <property type="entry name" value="TYPE II SECRETION SYSTEM PROTEIN J-RELATED"/>
    <property type="match status" value="1"/>
</dbReference>
<dbReference type="RefSeq" id="WP_148579310.1">
    <property type="nucleotide sequence ID" value="NZ_JAVEUW010000026.1"/>
</dbReference>
<dbReference type="Proteomes" id="UP000389128">
    <property type="component" value="Unassembled WGS sequence"/>
</dbReference>
<keyword evidence="5" id="KW-0488">Methylation</keyword>
<accession>A0A6C2CT02</accession>
<evidence type="ECO:0000256" key="9">
    <source>
        <dbReference type="ARBA" id="ARBA00023136"/>
    </source>
</evidence>
<dbReference type="InterPro" id="IPR045584">
    <property type="entry name" value="Pilin-like"/>
</dbReference>
<organism evidence="11 12">
    <name type="scientific">Zoogloea oleivorans</name>
    <dbReference type="NCBI Taxonomy" id="1552750"/>
    <lineage>
        <taxon>Bacteria</taxon>
        <taxon>Pseudomonadati</taxon>
        <taxon>Pseudomonadota</taxon>
        <taxon>Betaproteobacteria</taxon>
        <taxon>Rhodocyclales</taxon>
        <taxon>Zoogloeaceae</taxon>
        <taxon>Zoogloea</taxon>
    </lineage>
</organism>
<evidence type="ECO:0000256" key="10">
    <source>
        <dbReference type="SAM" id="Phobius"/>
    </source>
</evidence>
<dbReference type="AlphaFoldDB" id="A0A6C2CT02"/>
<evidence type="ECO:0000256" key="3">
    <source>
        <dbReference type="ARBA" id="ARBA00021539"/>
    </source>
</evidence>
<dbReference type="PROSITE" id="PS00409">
    <property type="entry name" value="PROKAR_NTER_METHYL"/>
    <property type="match status" value="1"/>
</dbReference>
<dbReference type="NCBIfam" id="TIGR02532">
    <property type="entry name" value="IV_pilin_GFxxxE"/>
    <property type="match status" value="1"/>
</dbReference>
<protein>
    <recommendedName>
        <fullName evidence="3">Type II secretion system protein J</fullName>
    </recommendedName>
</protein>
<name>A0A6C2CT02_9RHOO</name>
<dbReference type="OrthoDB" id="8527890at2"/>
<dbReference type="Pfam" id="PF11612">
    <property type="entry name" value="T2SSJ"/>
    <property type="match status" value="1"/>
</dbReference>
<evidence type="ECO:0000256" key="8">
    <source>
        <dbReference type="ARBA" id="ARBA00022989"/>
    </source>
</evidence>
<dbReference type="SUPFAM" id="SSF54523">
    <property type="entry name" value="Pili subunits"/>
    <property type="match status" value="1"/>
</dbReference>
<evidence type="ECO:0000313" key="11">
    <source>
        <dbReference type="EMBL" id="TYC56572.1"/>
    </source>
</evidence>
<dbReference type="NCBIfam" id="TIGR01711">
    <property type="entry name" value="gspJ"/>
    <property type="match status" value="1"/>
</dbReference>
<dbReference type="EMBL" id="SDKK01000010">
    <property type="protein sequence ID" value="TYC56572.1"/>
    <property type="molecule type" value="Genomic_DNA"/>
</dbReference>
<dbReference type="InterPro" id="IPR051621">
    <property type="entry name" value="T2SS_protein_J"/>
</dbReference>
<keyword evidence="9 10" id="KW-0472">Membrane</keyword>
<dbReference type="InterPro" id="IPR012902">
    <property type="entry name" value="N_methyl_site"/>
</dbReference>
<keyword evidence="6" id="KW-0997">Cell inner membrane</keyword>
<keyword evidence="4" id="KW-1003">Cell membrane</keyword>
<evidence type="ECO:0000256" key="1">
    <source>
        <dbReference type="ARBA" id="ARBA00004377"/>
    </source>
</evidence>
<dbReference type="Pfam" id="PF07963">
    <property type="entry name" value="N_methyl"/>
    <property type="match status" value="1"/>
</dbReference>
<reference evidence="11 12" key="1">
    <citation type="submission" date="2019-01" db="EMBL/GenBank/DDBJ databases">
        <title>Zoogloea oleivorans genome sequencing and assembly.</title>
        <authorList>
            <person name="Tancsics A."/>
            <person name="Farkas M."/>
            <person name="Kriszt B."/>
            <person name="Maroti G."/>
            <person name="Horvath B."/>
        </authorList>
    </citation>
    <scope>NUCLEOTIDE SEQUENCE [LARGE SCALE GENOMIC DNA]</scope>
    <source>
        <strain evidence="11 12">Buc</strain>
    </source>
</reference>
<evidence type="ECO:0000256" key="6">
    <source>
        <dbReference type="ARBA" id="ARBA00022519"/>
    </source>
</evidence>
<dbReference type="InterPro" id="IPR010055">
    <property type="entry name" value="T2SS_protein-GspJ"/>
</dbReference>
<gene>
    <name evidence="11" type="primary">gspJ</name>
    <name evidence="11" type="ORF">ETQ85_12015</name>
</gene>